<sequence length="370" mass="41560">MILGSNVNAVDLHGRSVLHLAAKNGLADAVNVLMKKNTIDQLQEYLSDHEMVVYLLLSSGASLTNCNHSRVSLFNHAIMKNRLLIVQLLLFKGASVNYVVLKRFNAPVDIKCGEPFNTSELHLICYTPPSTVNDNFFQQISCNVNSCSSKTGPLFTAIENHPLKYKLIDSCLDAEGFAPLHRAAQGANTVAVFNLIRLGANQSSLSPDGYDALTLVLLHAGNTSWWFPDQYGHLKSYKASVIALDLLRHKMKTSGFRIICDSSKVELTLYHLAASRGLLHFIRGIFNYKDFYQLDVDCPNRDGITPLYLAKLSSNREEGGVFKYSNTWAGIVEFIENLGGQMQYPRRHAEYNVIYYRLYDWIPKEAKFNL</sequence>
<comment type="caution">
    <text evidence="4">The sequence shown here is derived from an EMBL/GenBank/DDBJ whole genome shotgun (WGS) entry which is preliminary data.</text>
</comment>
<dbReference type="InterPro" id="IPR002110">
    <property type="entry name" value="Ankyrin_rpt"/>
</dbReference>
<dbReference type="Proteomes" id="UP001159428">
    <property type="component" value="Unassembled WGS sequence"/>
</dbReference>
<dbReference type="SMART" id="SM00248">
    <property type="entry name" value="ANK"/>
    <property type="match status" value="4"/>
</dbReference>
<dbReference type="SUPFAM" id="SSF48403">
    <property type="entry name" value="Ankyrin repeat"/>
    <property type="match status" value="1"/>
</dbReference>
<keyword evidence="5" id="KW-1185">Reference proteome</keyword>
<dbReference type="AlphaFoldDB" id="A0AAU9VWY2"/>
<protein>
    <submittedName>
        <fullName evidence="4">Uncharacterized protein</fullName>
    </submittedName>
</protein>
<gene>
    <name evidence="4" type="ORF">PMEA_00022284</name>
</gene>
<dbReference type="PROSITE" id="PS50297">
    <property type="entry name" value="ANK_REP_REGION"/>
    <property type="match status" value="1"/>
</dbReference>
<dbReference type="InterPro" id="IPR036770">
    <property type="entry name" value="Ankyrin_rpt-contain_sf"/>
</dbReference>
<dbReference type="PROSITE" id="PS50088">
    <property type="entry name" value="ANK_REPEAT"/>
    <property type="match status" value="2"/>
</dbReference>
<evidence type="ECO:0000256" key="2">
    <source>
        <dbReference type="ARBA" id="ARBA00023043"/>
    </source>
</evidence>
<feature type="non-terminal residue" evidence="4">
    <location>
        <position position="370"/>
    </location>
</feature>
<organism evidence="4 5">
    <name type="scientific">Pocillopora meandrina</name>
    <dbReference type="NCBI Taxonomy" id="46732"/>
    <lineage>
        <taxon>Eukaryota</taxon>
        <taxon>Metazoa</taxon>
        <taxon>Cnidaria</taxon>
        <taxon>Anthozoa</taxon>
        <taxon>Hexacorallia</taxon>
        <taxon>Scleractinia</taxon>
        <taxon>Astrocoeniina</taxon>
        <taxon>Pocilloporidae</taxon>
        <taxon>Pocillopora</taxon>
    </lineage>
</organism>
<evidence type="ECO:0000256" key="1">
    <source>
        <dbReference type="ARBA" id="ARBA00022737"/>
    </source>
</evidence>
<evidence type="ECO:0000256" key="3">
    <source>
        <dbReference type="PROSITE-ProRule" id="PRU00023"/>
    </source>
</evidence>
<reference evidence="4 5" key="1">
    <citation type="submission" date="2022-05" db="EMBL/GenBank/DDBJ databases">
        <authorList>
            <consortium name="Genoscope - CEA"/>
            <person name="William W."/>
        </authorList>
    </citation>
    <scope>NUCLEOTIDE SEQUENCE [LARGE SCALE GENOMIC DNA]</scope>
</reference>
<evidence type="ECO:0000313" key="5">
    <source>
        <dbReference type="Proteomes" id="UP001159428"/>
    </source>
</evidence>
<keyword evidence="1" id="KW-0677">Repeat</keyword>
<feature type="repeat" description="ANK" evidence="3">
    <location>
        <begin position="175"/>
        <end position="207"/>
    </location>
</feature>
<dbReference type="PANTHER" id="PTHR24198">
    <property type="entry name" value="ANKYRIN REPEAT AND PROTEIN KINASE DOMAIN-CONTAINING PROTEIN"/>
    <property type="match status" value="1"/>
</dbReference>
<keyword evidence="2 3" id="KW-0040">ANK repeat</keyword>
<accession>A0AAU9VWY2</accession>
<dbReference type="PANTHER" id="PTHR24198:SF194">
    <property type="entry name" value="INVERSIN-A"/>
    <property type="match status" value="1"/>
</dbReference>
<dbReference type="EMBL" id="CALNXJ010000004">
    <property type="protein sequence ID" value="CAH3037657.1"/>
    <property type="molecule type" value="Genomic_DNA"/>
</dbReference>
<evidence type="ECO:0000313" key="4">
    <source>
        <dbReference type="EMBL" id="CAH3037657.1"/>
    </source>
</evidence>
<name>A0AAU9VWY2_9CNID</name>
<proteinExistence type="predicted"/>
<feature type="repeat" description="ANK" evidence="3">
    <location>
        <begin position="13"/>
        <end position="37"/>
    </location>
</feature>
<dbReference type="Gene3D" id="1.25.40.20">
    <property type="entry name" value="Ankyrin repeat-containing domain"/>
    <property type="match status" value="2"/>
</dbReference>